<accession>X1JBL9</accession>
<proteinExistence type="predicted"/>
<organism evidence="1">
    <name type="scientific">marine sediment metagenome</name>
    <dbReference type="NCBI Taxonomy" id="412755"/>
    <lineage>
        <taxon>unclassified sequences</taxon>
        <taxon>metagenomes</taxon>
        <taxon>ecological metagenomes</taxon>
    </lineage>
</organism>
<dbReference type="AlphaFoldDB" id="X1JBL9"/>
<evidence type="ECO:0000313" key="1">
    <source>
        <dbReference type="EMBL" id="GAH78905.1"/>
    </source>
</evidence>
<dbReference type="EMBL" id="BARU01039237">
    <property type="protein sequence ID" value="GAH78905.1"/>
    <property type="molecule type" value="Genomic_DNA"/>
</dbReference>
<feature type="non-terminal residue" evidence="1">
    <location>
        <position position="1"/>
    </location>
</feature>
<protein>
    <submittedName>
        <fullName evidence="1">Uncharacterized protein</fullName>
    </submittedName>
</protein>
<name>X1JBL9_9ZZZZ</name>
<gene>
    <name evidence="1" type="ORF">S03H2_60844</name>
</gene>
<sequence length="44" mass="5265">LVCNRNRLRCSLDTIFLEKVKTRLNRKDGYAQAEYKQTLKAMEF</sequence>
<comment type="caution">
    <text evidence="1">The sequence shown here is derived from an EMBL/GenBank/DDBJ whole genome shotgun (WGS) entry which is preliminary data.</text>
</comment>
<reference evidence="1" key="1">
    <citation type="journal article" date="2014" name="Front. Microbiol.">
        <title>High frequency of phylogenetically diverse reductive dehalogenase-homologous genes in deep subseafloor sedimentary metagenomes.</title>
        <authorList>
            <person name="Kawai M."/>
            <person name="Futagami T."/>
            <person name="Toyoda A."/>
            <person name="Takaki Y."/>
            <person name="Nishi S."/>
            <person name="Hori S."/>
            <person name="Arai W."/>
            <person name="Tsubouchi T."/>
            <person name="Morono Y."/>
            <person name="Uchiyama I."/>
            <person name="Ito T."/>
            <person name="Fujiyama A."/>
            <person name="Inagaki F."/>
            <person name="Takami H."/>
        </authorList>
    </citation>
    <scope>NUCLEOTIDE SEQUENCE</scope>
    <source>
        <strain evidence="1">Expedition CK06-06</strain>
    </source>
</reference>